<dbReference type="GO" id="GO:0016042">
    <property type="term" value="P:lipid catabolic process"/>
    <property type="evidence" value="ECO:0007669"/>
    <property type="project" value="InterPro"/>
</dbReference>
<feature type="chain" id="PRO_5027041339" evidence="2">
    <location>
        <begin position="28"/>
        <end position="414"/>
    </location>
</feature>
<dbReference type="PIRSF" id="PIRSF029171">
    <property type="entry name" value="Esterase_LipA"/>
    <property type="match status" value="1"/>
</dbReference>
<evidence type="ECO:0000313" key="4">
    <source>
        <dbReference type="Proteomes" id="UP000467249"/>
    </source>
</evidence>
<dbReference type="EMBL" id="AP022620">
    <property type="protein sequence ID" value="BBZ75196.1"/>
    <property type="molecule type" value="Genomic_DNA"/>
</dbReference>
<organism evidence="3 4">
    <name type="scientific">Mycolicibacterium anyangense</name>
    <dbReference type="NCBI Taxonomy" id="1431246"/>
    <lineage>
        <taxon>Bacteria</taxon>
        <taxon>Bacillati</taxon>
        <taxon>Actinomycetota</taxon>
        <taxon>Actinomycetes</taxon>
        <taxon>Mycobacteriales</taxon>
        <taxon>Mycobacteriaceae</taxon>
        <taxon>Mycolicibacterium</taxon>
    </lineage>
</organism>
<keyword evidence="4" id="KW-1185">Reference proteome</keyword>
<feature type="region of interest" description="Disordered" evidence="1">
    <location>
        <begin position="20"/>
        <end position="61"/>
    </location>
</feature>
<evidence type="ECO:0000256" key="2">
    <source>
        <dbReference type="SAM" id="SignalP"/>
    </source>
</evidence>
<dbReference type="Gene3D" id="3.40.50.1820">
    <property type="entry name" value="alpha/beta hydrolase"/>
    <property type="match status" value="2"/>
</dbReference>
<sequence length="414" mass="43443">MSARRRWTAVPALIALLVGGCSPPPPAAEPKVMPGTEIRDLSPSFAGAPDLPPPDLSDDGPGSLVSVKRFGPNADLDEVDATAFRVVYRSTSETGGPTDVSGLVAIPPGPPPKAGWPVVSFGHGTSGVLNRCAPTSYENLLGNAPMIAALVQNGFVVAMTDYEGLGVPGFTHPYLDSRVFGRNMIDAVRAARRIDPRAGERWAAYGVSLGGMAAWAAADQAGGYGGGLTLVGTAALVPVADMTGLADAAANGTLTREQMPLLAFALQGMAWSHPDFDLADYVSGYTKAHWDELLDCTPADPGRYTGVVNGMQASDLRPATPQATARLRALLRQMALPQHRATGPLLVQFGTMDPLVNDDWTKAAIGSACAQGDVVDFEERIGEGHADLDSSRSLPWVKARFDGQRPFDGCVGQR</sequence>
<keyword evidence="2" id="KW-0732">Signal</keyword>
<name>A0A6N4VZS5_9MYCO</name>
<dbReference type="PANTHER" id="PTHR34853:SF1">
    <property type="entry name" value="LIPASE 5"/>
    <property type="match status" value="1"/>
</dbReference>
<dbReference type="PROSITE" id="PS51257">
    <property type="entry name" value="PROKAR_LIPOPROTEIN"/>
    <property type="match status" value="1"/>
</dbReference>
<dbReference type="Pfam" id="PF03583">
    <property type="entry name" value="LIP"/>
    <property type="match status" value="1"/>
</dbReference>
<reference evidence="3 4" key="1">
    <citation type="journal article" date="2019" name="Emerg. Microbes Infect.">
        <title>Comprehensive subspecies identification of 175 nontuberculous mycobacteria species based on 7547 genomic profiles.</title>
        <authorList>
            <person name="Matsumoto Y."/>
            <person name="Kinjo T."/>
            <person name="Motooka D."/>
            <person name="Nabeya D."/>
            <person name="Jung N."/>
            <person name="Uechi K."/>
            <person name="Horii T."/>
            <person name="Iida T."/>
            <person name="Fujita J."/>
            <person name="Nakamura S."/>
        </authorList>
    </citation>
    <scope>NUCLEOTIDE SEQUENCE [LARGE SCALE GENOMIC DNA]</scope>
    <source>
        <strain evidence="3 4">JCM 30275</strain>
    </source>
</reference>
<dbReference type="SUPFAM" id="SSF53474">
    <property type="entry name" value="alpha/beta-Hydrolases"/>
    <property type="match status" value="1"/>
</dbReference>
<gene>
    <name evidence="3" type="ORF">MANY_05330</name>
</gene>
<dbReference type="GO" id="GO:0004806">
    <property type="term" value="F:triacylglycerol lipase activity"/>
    <property type="evidence" value="ECO:0007669"/>
    <property type="project" value="InterPro"/>
</dbReference>
<accession>A0A6N4VZS5</accession>
<evidence type="ECO:0000256" key="1">
    <source>
        <dbReference type="SAM" id="MobiDB-lite"/>
    </source>
</evidence>
<proteinExistence type="predicted"/>
<dbReference type="KEGG" id="many:MANY_05330"/>
<evidence type="ECO:0000313" key="3">
    <source>
        <dbReference type="EMBL" id="BBZ75196.1"/>
    </source>
</evidence>
<protein>
    <submittedName>
        <fullName evidence="3">Putative lipase</fullName>
    </submittedName>
</protein>
<dbReference type="InterPro" id="IPR029058">
    <property type="entry name" value="AB_hydrolase_fold"/>
</dbReference>
<dbReference type="RefSeq" id="WP_246224174.1">
    <property type="nucleotide sequence ID" value="NZ_AP022620.1"/>
</dbReference>
<feature type="signal peptide" evidence="2">
    <location>
        <begin position="1"/>
        <end position="27"/>
    </location>
</feature>
<dbReference type="AlphaFoldDB" id="A0A6N4VZS5"/>
<dbReference type="Proteomes" id="UP000467249">
    <property type="component" value="Chromosome"/>
</dbReference>
<dbReference type="InterPro" id="IPR005152">
    <property type="entry name" value="Lipase_secreted"/>
</dbReference>
<dbReference type="PANTHER" id="PTHR34853">
    <property type="match status" value="1"/>
</dbReference>